<evidence type="ECO:0000313" key="2">
    <source>
        <dbReference type="Proteomes" id="UP000187266"/>
    </source>
</evidence>
<accession>A0A2M9DFZ6</accession>
<dbReference type="AlphaFoldDB" id="A0A1U7DG37"/>
<dbReference type="EMBL" id="CP019124">
    <property type="protein sequence ID" value="APX88926.1"/>
    <property type="molecule type" value="Genomic_DNA"/>
</dbReference>
<keyword evidence="2" id="KW-1185">Reference proteome</keyword>
<dbReference type="OrthoDB" id="7868047at2"/>
<organism evidence="1 2">
    <name type="scientific">Brevirhabdus pacifica</name>
    <dbReference type="NCBI Taxonomy" id="1267768"/>
    <lineage>
        <taxon>Bacteria</taxon>
        <taxon>Pseudomonadati</taxon>
        <taxon>Pseudomonadota</taxon>
        <taxon>Alphaproteobacteria</taxon>
        <taxon>Rhodobacterales</taxon>
        <taxon>Paracoccaceae</taxon>
        <taxon>Brevirhabdus</taxon>
    </lineage>
</organism>
<evidence type="ECO:0000313" key="1">
    <source>
        <dbReference type="EMBL" id="APX88926.1"/>
    </source>
</evidence>
<sequence length="150" mass="16072">MATAQDYTKAFNDMMSAFPIDTSAFTEAFRAQAELGERMSNVALQAAEKSTEISSNWTKTTLSRMGNVTRVKEDPADYSKAMSEFASASAETASENLAAFAEVAKKVQMDTVEIMMAAGKTFSEEVNTATRKATDQAASAAKKPVNATAK</sequence>
<gene>
    <name evidence="1" type="ORF">BV394_03605</name>
</gene>
<dbReference type="Proteomes" id="UP000187266">
    <property type="component" value="Chromosome"/>
</dbReference>
<dbReference type="RefSeq" id="WP_076978949.1">
    <property type="nucleotide sequence ID" value="NZ_CP019124.1"/>
</dbReference>
<proteinExistence type="predicted"/>
<accession>A0A1U7DG37</accession>
<protein>
    <submittedName>
        <fullName evidence="1">Phasin, PhaP</fullName>
    </submittedName>
</protein>
<reference evidence="1 2" key="1">
    <citation type="submission" date="2017-01" db="EMBL/GenBank/DDBJ databases">
        <title>Genomic analysis of Xuhuaishuia manganoxidans DY6-4.</title>
        <authorList>
            <person name="Wang X."/>
        </authorList>
    </citation>
    <scope>NUCLEOTIDE SEQUENCE [LARGE SCALE GENOMIC DNA]</scope>
    <source>
        <strain evidence="1 2">DY6-4</strain>
    </source>
</reference>
<name>A0A1U7DG37_9RHOB</name>
<dbReference type="STRING" id="1267768.BV394_03605"/>